<dbReference type="AlphaFoldDB" id="A0A8X8CPD0"/>
<sequence>MQQSGGSGFILGLGTRGLSVRDIIVNALCKKGRYARAKEILIGMLNIGPGPDTTTQNTLPVGSCRKDNSSEAEEIFGEMLCRGVVPDLVSFSSLIAVFSRNKYLDQASVYFGDMKKPGLVLENVIHAILINGFCKNCNMLEALKIHADELFAEMVDRGVFPDFYTLTTLIRCRCKDRNMNTELSLYLWPLDCEMR</sequence>
<feature type="repeat" description="PPR" evidence="3">
    <location>
        <begin position="52"/>
        <end position="86"/>
    </location>
</feature>
<evidence type="ECO:0000256" key="2">
    <source>
        <dbReference type="ARBA" id="ARBA00022737"/>
    </source>
</evidence>
<organism evidence="4 5">
    <name type="scientific">Populus tomentosa</name>
    <name type="common">Chinese white poplar</name>
    <dbReference type="NCBI Taxonomy" id="118781"/>
    <lineage>
        <taxon>Eukaryota</taxon>
        <taxon>Viridiplantae</taxon>
        <taxon>Streptophyta</taxon>
        <taxon>Embryophyta</taxon>
        <taxon>Tracheophyta</taxon>
        <taxon>Spermatophyta</taxon>
        <taxon>Magnoliopsida</taxon>
        <taxon>eudicotyledons</taxon>
        <taxon>Gunneridae</taxon>
        <taxon>Pentapetalae</taxon>
        <taxon>rosids</taxon>
        <taxon>fabids</taxon>
        <taxon>Malpighiales</taxon>
        <taxon>Salicaceae</taxon>
        <taxon>Saliceae</taxon>
        <taxon>Populus</taxon>
    </lineage>
</organism>
<dbReference type="OrthoDB" id="185373at2759"/>
<dbReference type="Pfam" id="PF01535">
    <property type="entry name" value="PPR"/>
    <property type="match status" value="1"/>
</dbReference>
<evidence type="ECO:0000313" key="5">
    <source>
        <dbReference type="Proteomes" id="UP000886885"/>
    </source>
</evidence>
<evidence type="ECO:0000256" key="3">
    <source>
        <dbReference type="PROSITE-ProRule" id="PRU00708"/>
    </source>
</evidence>
<dbReference type="InterPro" id="IPR002885">
    <property type="entry name" value="PPR_rpt"/>
</dbReference>
<comment type="caution">
    <text evidence="4">The sequence shown here is derived from an EMBL/GenBank/DDBJ whole genome shotgun (WGS) entry which is preliminary data.</text>
</comment>
<proteinExistence type="inferred from homology"/>
<evidence type="ECO:0008006" key="6">
    <source>
        <dbReference type="Google" id="ProtNLM"/>
    </source>
</evidence>
<keyword evidence="5" id="KW-1185">Reference proteome</keyword>
<feature type="repeat" description="PPR" evidence="3">
    <location>
        <begin position="87"/>
        <end position="121"/>
    </location>
</feature>
<reference evidence="4" key="1">
    <citation type="journal article" date="2020" name="bioRxiv">
        <title>Hybrid origin of Populus tomentosa Carr. identified through genome sequencing and phylogenomic analysis.</title>
        <authorList>
            <person name="An X."/>
            <person name="Gao K."/>
            <person name="Chen Z."/>
            <person name="Li J."/>
            <person name="Yang X."/>
            <person name="Yang X."/>
            <person name="Zhou J."/>
            <person name="Guo T."/>
            <person name="Zhao T."/>
            <person name="Huang S."/>
            <person name="Miao D."/>
            <person name="Khan W.U."/>
            <person name="Rao P."/>
            <person name="Ye M."/>
            <person name="Lei B."/>
            <person name="Liao W."/>
            <person name="Wang J."/>
            <person name="Ji L."/>
            <person name="Li Y."/>
            <person name="Guo B."/>
            <person name="Mustafa N.S."/>
            <person name="Li S."/>
            <person name="Yun Q."/>
            <person name="Keller S.R."/>
            <person name="Mao J."/>
            <person name="Zhang R."/>
            <person name="Strauss S.H."/>
        </authorList>
    </citation>
    <scope>NUCLEOTIDE SEQUENCE</scope>
    <source>
        <strain evidence="4">GM15</strain>
        <tissue evidence="4">Leaf</tissue>
    </source>
</reference>
<dbReference type="EMBL" id="JAAWWB010000018">
    <property type="protein sequence ID" value="KAG6761164.1"/>
    <property type="molecule type" value="Genomic_DNA"/>
</dbReference>
<dbReference type="Pfam" id="PF13041">
    <property type="entry name" value="PPR_2"/>
    <property type="match status" value="2"/>
</dbReference>
<name>A0A8X8CPD0_POPTO</name>
<gene>
    <name evidence="4" type="ORF">POTOM_034360</name>
</gene>
<dbReference type="PROSITE" id="PS51375">
    <property type="entry name" value="PPR"/>
    <property type="match status" value="2"/>
</dbReference>
<evidence type="ECO:0000313" key="4">
    <source>
        <dbReference type="EMBL" id="KAG6761164.1"/>
    </source>
</evidence>
<dbReference type="PANTHER" id="PTHR47941">
    <property type="entry name" value="PENTATRICOPEPTIDE REPEAT-CONTAINING PROTEIN 3, MITOCHONDRIAL"/>
    <property type="match status" value="1"/>
</dbReference>
<keyword evidence="2" id="KW-0677">Repeat</keyword>
<comment type="similarity">
    <text evidence="1">Belongs to the PPR family. P subfamily.</text>
</comment>
<accession>A0A8X8CPD0</accession>
<evidence type="ECO:0000256" key="1">
    <source>
        <dbReference type="ARBA" id="ARBA00007626"/>
    </source>
</evidence>
<dbReference type="NCBIfam" id="TIGR00756">
    <property type="entry name" value="PPR"/>
    <property type="match status" value="2"/>
</dbReference>
<dbReference type="Proteomes" id="UP000886885">
    <property type="component" value="Chromosome 9D"/>
</dbReference>
<protein>
    <recommendedName>
        <fullName evidence="6">Pentatricopeptide repeat-containing protein</fullName>
    </recommendedName>
</protein>